<gene>
    <name evidence="6" type="ORF">AAW00_07870</name>
</gene>
<evidence type="ECO:0000256" key="4">
    <source>
        <dbReference type="ARBA" id="ARBA00023014"/>
    </source>
</evidence>
<reference evidence="6 7" key="1">
    <citation type="submission" date="2015-04" db="EMBL/GenBank/DDBJ databases">
        <title>The draft genome sequence of Erythrobacter luteus KA37.</title>
        <authorList>
            <person name="Zhuang L."/>
            <person name="Liu Y."/>
            <person name="Shao Z."/>
        </authorList>
    </citation>
    <scope>NUCLEOTIDE SEQUENCE [LARGE SCALE GENOMIC DNA]</scope>
    <source>
        <strain evidence="6 7">KA37</strain>
    </source>
</reference>
<feature type="domain" description="HhH-GPD" evidence="5">
    <location>
        <begin position="51"/>
        <end position="209"/>
    </location>
</feature>
<evidence type="ECO:0000313" key="7">
    <source>
        <dbReference type="Proteomes" id="UP000053464"/>
    </source>
</evidence>
<dbReference type="GO" id="GO:0051539">
    <property type="term" value="F:4 iron, 4 sulfur cluster binding"/>
    <property type="evidence" value="ECO:0007669"/>
    <property type="project" value="UniProtKB-KW"/>
</dbReference>
<keyword evidence="6" id="KW-0378">Hydrolase</keyword>
<dbReference type="Proteomes" id="UP000053464">
    <property type="component" value="Unassembled WGS sequence"/>
</dbReference>
<keyword evidence="3" id="KW-0408">Iron</keyword>
<dbReference type="RefSeq" id="WP_047003825.1">
    <property type="nucleotide sequence ID" value="NZ_LBHB01000002.1"/>
</dbReference>
<evidence type="ECO:0000259" key="5">
    <source>
        <dbReference type="SMART" id="SM00478"/>
    </source>
</evidence>
<dbReference type="InterPro" id="IPR011257">
    <property type="entry name" value="DNA_glycosylase"/>
</dbReference>
<dbReference type="EMBL" id="LBHB01000002">
    <property type="protein sequence ID" value="KLE34179.1"/>
    <property type="molecule type" value="Genomic_DNA"/>
</dbReference>
<dbReference type="OrthoDB" id="9800977at2"/>
<dbReference type="Gene3D" id="1.10.340.30">
    <property type="entry name" value="Hypothetical protein, domain 2"/>
    <property type="match status" value="1"/>
</dbReference>
<dbReference type="STRING" id="1581420.AAW00_07870"/>
<keyword evidence="6" id="KW-0540">Nuclease</keyword>
<dbReference type="InterPro" id="IPR023170">
    <property type="entry name" value="HhH_base_excis_C"/>
</dbReference>
<name>A0A0G9MUE5_9SPHN</name>
<evidence type="ECO:0000256" key="2">
    <source>
        <dbReference type="ARBA" id="ARBA00022723"/>
    </source>
</evidence>
<keyword evidence="7" id="KW-1185">Reference proteome</keyword>
<dbReference type="PATRIC" id="fig|1581420.6.peg.1615"/>
<dbReference type="SUPFAM" id="SSF48150">
    <property type="entry name" value="DNA-glycosylase"/>
    <property type="match status" value="1"/>
</dbReference>
<sequence length="245" mass="26961">MEFDFGPDARSLESTGRLARIHAALIAEFGRIERPDERRKDPVWTLVQGVIGAQTKTPVSNASTDALRAAFGTWQGVADAELPDIERVLANQTFPAVAAERIRACFRAIIAQRGAVDLRHLSNLPDDLAMDWLQKLPGVGRKIAAGVMNTSVFARRALVIDGHHRRVMQRAGLVPQRADTQRAYDVLMPLLPSEWSAADIDEHHLLVKRLGQVHCRPSVAHCHRCPIAAQCDTGRVRTGNGHAGR</sequence>
<dbReference type="GO" id="GO:0004519">
    <property type="term" value="F:endonuclease activity"/>
    <property type="evidence" value="ECO:0007669"/>
    <property type="project" value="UniProtKB-KW"/>
</dbReference>
<dbReference type="GO" id="GO:0046872">
    <property type="term" value="F:metal ion binding"/>
    <property type="evidence" value="ECO:0007669"/>
    <property type="project" value="UniProtKB-KW"/>
</dbReference>
<dbReference type="Pfam" id="PF00730">
    <property type="entry name" value="HhH-GPD"/>
    <property type="match status" value="1"/>
</dbReference>
<dbReference type="PIRSF" id="PIRSF001435">
    <property type="entry name" value="Nth"/>
    <property type="match status" value="1"/>
</dbReference>
<evidence type="ECO:0000256" key="1">
    <source>
        <dbReference type="ARBA" id="ARBA00022485"/>
    </source>
</evidence>
<proteinExistence type="predicted"/>
<dbReference type="CDD" id="cd00056">
    <property type="entry name" value="ENDO3c"/>
    <property type="match status" value="1"/>
</dbReference>
<accession>A0A0G9MUE5</accession>
<dbReference type="GO" id="GO:0006284">
    <property type="term" value="P:base-excision repair"/>
    <property type="evidence" value="ECO:0007669"/>
    <property type="project" value="InterPro"/>
</dbReference>
<dbReference type="PANTHER" id="PTHR10359">
    <property type="entry name" value="A/G-SPECIFIC ADENINE GLYCOSYLASE/ENDONUCLEASE III"/>
    <property type="match status" value="1"/>
</dbReference>
<keyword evidence="2" id="KW-0479">Metal-binding</keyword>
<dbReference type="InterPro" id="IPR003265">
    <property type="entry name" value="HhH-GPD_domain"/>
</dbReference>
<dbReference type="SMART" id="SM00478">
    <property type="entry name" value="ENDO3c"/>
    <property type="match status" value="1"/>
</dbReference>
<keyword evidence="6" id="KW-0255">Endonuclease</keyword>
<keyword evidence="4" id="KW-0411">Iron-sulfur</keyword>
<evidence type="ECO:0000313" key="6">
    <source>
        <dbReference type="EMBL" id="KLE34179.1"/>
    </source>
</evidence>
<dbReference type="AlphaFoldDB" id="A0A0G9MUE5"/>
<evidence type="ECO:0000256" key="3">
    <source>
        <dbReference type="ARBA" id="ARBA00023004"/>
    </source>
</evidence>
<protein>
    <submittedName>
        <fullName evidence="6">Endonuclease III</fullName>
    </submittedName>
</protein>
<organism evidence="6 7">
    <name type="scientific">Aurantiacibacter luteus</name>
    <dbReference type="NCBI Taxonomy" id="1581420"/>
    <lineage>
        <taxon>Bacteria</taxon>
        <taxon>Pseudomonadati</taxon>
        <taxon>Pseudomonadota</taxon>
        <taxon>Alphaproteobacteria</taxon>
        <taxon>Sphingomonadales</taxon>
        <taxon>Erythrobacteraceae</taxon>
        <taxon>Aurantiacibacter</taxon>
    </lineage>
</organism>
<comment type="caution">
    <text evidence="6">The sequence shown here is derived from an EMBL/GenBank/DDBJ whole genome shotgun (WGS) entry which is preliminary data.</text>
</comment>
<dbReference type="Gene3D" id="1.10.1670.10">
    <property type="entry name" value="Helix-hairpin-Helix base-excision DNA repair enzymes (C-terminal)"/>
    <property type="match status" value="1"/>
</dbReference>
<keyword evidence="1" id="KW-0004">4Fe-4S</keyword>